<comment type="caution">
    <text evidence="2">The sequence shown here is derived from an EMBL/GenBank/DDBJ whole genome shotgun (WGS) entry which is preliminary data.</text>
</comment>
<dbReference type="AlphaFoldDB" id="A0A423TNV0"/>
<dbReference type="InterPro" id="IPR016064">
    <property type="entry name" value="NAD/diacylglycerol_kinase_sf"/>
</dbReference>
<evidence type="ECO:0008006" key="4">
    <source>
        <dbReference type="Google" id="ProtNLM"/>
    </source>
</evidence>
<dbReference type="SUPFAM" id="SSF111331">
    <property type="entry name" value="NAD kinase/diacylglycerol kinase-like"/>
    <property type="match status" value="1"/>
</dbReference>
<feature type="compositionally biased region" description="Low complexity" evidence="1">
    <location>
        <begin position="41"/>
        <end position="51"/>
    </location>
</feature>
<evidence type="ECO:0000256" key="1">
    <source>
        <dbReference type="SAM" id="MobiDB-lite"/>
    </source>
</evidence>
<dbReference type="EMBL" id="QCYY01001430">
    <property type="protein sequence ID" value="ROT78108.1"/>
    <property type="molecule type" value="Genomic_DNA"/>
</dbReference>
<reference evidence="2 3" key="2">
    <citation type="submission" date="2019-01" db="EMBL/GenBank/DDBJ databases">
        <title>The decoding of complex shrimp genome reveals the adaptation for benthos swimmer, frequently molting mechanism and breeding impact on genome.</title>
        <authorList>
            <person name="Sun Y."/>
            <person name="Gao Y."/>
            <person name="Yu Y."/>
        </authorList>
    </citation>
    <scope>NUCLEOTIDE SEQUENCE [LARGE SCALE GENOMIC DNA]</scope>
    <source>
        <tissue evidence="2">Muscle</tissue>
    </source>
</reference>
<reference evidence="2 3" key="1">
    <citation type="submission" date="2018-04" db="EMBL/GenBank/DDBJ databases">
        <authorList>
            <person name="Zhang X."/>
            <person name="Yuan J."/>
            <person name="Li F."/>
            <person name="Xiang J."/>
        </authorList>
    </citation>
    <scope>NUCLEOTIDE SEQUENCE [LARGE SCALE GENOMIC DNA]</scope>
    <source>
        <tissue evidence="2">Muscle</tissue>
    </source>
</reference>
<proteinExistence type="predicted"/>
<feature type="region of interest" description="Disordered" evidence="1">
    <location>
        <begin position="91"/>
        <end position="115"/>
    </location>
</feature>
<feature type="region of interest" description="Disordered" evidence="1">
    <location>
        <begin position="32"/>
        <end position="67"/>
    </location>
</feature>
<organism evidence="2 3">
    <name type="scientific">Penaeus vannamei</name>
    <name type="common">Whiteleg shrimp</name>
    <name type="synonym">Litopenaeus vannamei</name>
    <dbReference type="NCBI Taxonomy" id="6689"/>
    <lineage>
        <taxon>Eukaryota</taxon>
        <taxon>Metazoa</taxon>
        <taxon>Ecdysozoa</taxon>
        <taxon>Arthropoda</taxon>
        <taxon>Crustacea</taxon>
        <taxon>Multicrustacea</taxon>
        <taxon>Malacostraca</taxon>
        <taxon>Eumalacostraca</taxon>
        <taxon>Eucarida</taxon>
        <taxon>Decapoda</taxon>
        <taxon>Dendrobranchiata</taxon>
        <taxon>Penaeoidea</taxon>
        <taxon>Penaeidae</taxon>
        <taxon>Penaeus</taxon>
    </lineage>
</organism>
<evidence type="ECO:0000313" key="3">
    <source>
        <dbReference type="Proteomes" id="UP000283509"/>
    </source>
</evidence>
<feature type="compositionally biased region" description="Basic residues" evidence="1">
    <location>
        <begin position="95"/>
        <end position="107"/>
    </location>
</feature>
<evidence type="ECO:0000313" key="2">
    <source>
        <dbReference type="EMBL" id="ROT78108.1"/>
    </source>
</evidence>
<accession>A0A423TNV0</accession>
<name>A0A423TNV0_PENVA</name>
<keyword evidence="3" id="KW-1185">Reference proteome</keyword>
<dbReference type="Proteomes" id="UP000283509">
    <property type="component" value="Unassembled WGS sequence"/>
</dbReference>
<protein>
    <recommendedName>
        <fullName evidence="4">DAGKc domain-containing protein</fullName>
    </recommendedName>
</protein>
<sequence>MAGNFKRLPQRPRRLLVIINPVGGRKRAHHIYARRTKATGASWSRSTPSTRASRRRGGGGGDGLVNEVVTAAPAGGGEVGVDPMTLRLPAAHGAQGRHHTRWQHGRHLPRDPRNE</sequence>
<gene>
    <name evidence="2" type="ORF">C7M84_003196</name>
</gene>